<evidence type="ECO:0000256" key="5">
    <source>
        <dbReference type="ARBA" id="ARBA00022989"/>
    </source>
</evidence>
<dbReference type="EMBL" id="FNOI01000005">
    <property type="protein sequence ID" value="SDX25914.1"/>
    <property type="molecule type" value="Genomic_DNA"/>
</dbReference>
<dbReference type="RefSeq" id="WP_089947537.1">
    <property type="nucleotide sequence ID" value="NZ_FNOI01000005.1"/>
</dbReference>
<dbReference type="SUPFAM" id="SSF161098">
    <property type="entry name" value="MetI-like"/>
    <property type="match status" value="1"/>
</dbReference>
<keyword evidence="3" id="KW-1003">Cell membrane</keyword>
<proteinExistence type="inferred from homology"/>
<feature type="transmembrane region" description="Helical" evidence="7">
    <location>
        <begin position="12"/>
        <end position="30"/>
    </location>
</feature>
<protein>
    <submittedName>
        <fullName evidence="9">Peptide/nickel transport system permease protein</fullName>
    </submittedName>
</protein>
<sequence length="305" mass="33343">MEFWITRAFRLALTLFVVVTLTFILLRTSYDPVVAMLGPDATAREIEMFRSRWNLDKPLFDQYLAYLGNAIRGDFGNSFRDGRPVFVVIAERFPQTLWLGGVSYVFAIVIGVPAGILAALYRGSIFDRAIMVVSVVGFALPNFFLGILMILLFSLVLQILPSSGASSWAHIIMPAFALGLTLAGILARFTRSAMLEVLSKTYMLAAEAKGIRPVRRAIFHALPNAALSVITIMGLILGNLVAGTVVVETVFAWPGIGRLLVTAISSKDLAVVQALVFVIAAAMVLINLAVDLSYRMLDPRTRRSS</sequence>
<dbReference type="Pfam" id="PF00528">
    <property type="entry name" value="BPD_transp_1"/>
    <property type="match status" value="1"/>
</dbReference>
<organism evidence="9 10">
    <name type="scientific">Litoreibacter albidus</name>
    <dbReference type="NCBI Taxonomy" id="670155"/>
    <lineage>
        <taxon>Bacteria</taxon>
        <taxon>Pseudomonadati</taxon>
        <taxon>Pseudomonadota</taxon>
        <taxon>Alphaproteobacteria</taxon>
        <taxon>Rhodobacterales</taxon>
        <taxon>Roseobacteraceae</taxon>
        <taxon>Litoreibacter</taxon>
    </lineage>
</organism>
<feature type="transmembrane region" description="Helical" evidence="7">
    <location>
        <begin position="225"/>
        <end position="251"/>
    </location>
</feature>
<evidence type="ECO:0000256" key="2">
    <source>
        <dbReference type="ARBA" id="ARBA00022448"/>
    </source>
</evidence>
<dbReference type="InterPro" id="IPR000515">
    <property type="entry name" value="MetI-like"/>
</dbReference>
<keyword evidence="4 7" id="KW-0812">Transmembrane</keyword>
<dbReference type="Proteomes" id="UP000199441">
    <property type="component" value="Unassembled WGS sequence"/>
</dbReference>
<reference evidence="10" key="1">
    <citation type="submission" date="2016-10" db="EMBL/GenBank/DDBJ databases">
        <authorList>
            <person name="Varghese N."/>
            <person name="Submissions S."/>
        </authorList>
    </citation>
    <scope>NUCLEOTIDE SEQUENCE [LARGE SCALE GENOMIC DNA]</scope>
    <source>
        <strain evidence="10">DSM 26922</strain>
    </source>
</reference>
<comment type="subcellular location">
    <subcellularLocation>
        <location evidence="1 7">Cell membrane</location>
        <topology evidence="1 7">Multi-pass membrane protein</topology>
    </subcellularLocation>
</comment>
<gene>
    <name evidence="9" type="ORF">SAMN04488001_2779</name>
</gene>
<dbReference type="PANTHER" id="PTHR43163:SF6">
    <property type="entry name" value="DIPEPTIDE TRANSPORT SYSTEM PERMEASE PROTEIN DPPB-RELATED"/>
    <property type="match status" value="1"/>
</dbReference>
<dbReference type="PROSITE" id="PS50928">
    <property type="entry name" value="ABC_TM1"/>
    <property type="match status" value="1"/>
</dbReference>
<keyword evidence="10" id="KW-1185">Reference proteome</keyword>
<evidence type="ECO:0000313" key="10">
    <source>
        <dbReference type="Proteomes" id="UP000199441"/>
    </source>
</evidence>
<accession>A0A1H3A9P4</accession>
<dbReference type="CDD" id="cd06261">
    <property type="entry name" value="TM_PBP2"/>
    <property type="match status" value="1"/>
</dbReference>
<feature type="transmembrane region" description="Helical" evidence="7">
    <location>
        <begin position="132"/>
        <end position="156"/>
    </location>
</feature>
<keyword evidence="2 7" id="KW-0813">Transport</keyword>
<dbReference type="GO" id="GO:0005886">
    <property type="term" value="C:plasma membrane"/>
    <property type="evidence" value="ECO:0007669"/>
    <property type="project" value="UniProtKB-SubCell"/>
</dbReference>
<evidence type="ECO:0000256" key="1">
    <source>
        <dbReference type="ARBA" id="ARBA00004651"/>
    </source>
</evidence>
<dbReference type="GO" id="GO:0071916">
    <property type="term" value="F:dipeptide transmembrane transporter activity"/>
    <property type="evidence" value="ECO:0007669"/>
    <property type="project" value="TreeGrafter"/>
</dbReference>
<feature type="transmembrane region" description="Helical" evidence="7">
    <location>
        <begin position="168"/>
        <end position="190"/>
    </location>
</feature>
<dbReference type="PANTHER" id="PTHR43163">
    <property type="entry name" value="DIPEPTIDE TRANSPORT SYSTEM PERMEASE PROTEIN DPPB-RELATED"/>
    <property type="match status" value="1"/>
</dbReference>
<feature type="transmembrane region" description="Helical" evidence="7">
    <location>
        <begin position="97"/>
        <end position="120"/>
    </location>
</feature>
<evidence type="ECO:0000313" key="9">
    <source>
        <dbReference type="EMBL" id="SDX25914.1"/>
    </source>
</evidence>
<dbReference type="AlphaFoldDB" id="A0A1H3A9P4"/>
<keyword evidence="6 7" id="KW-0472">Membrane</keyword>
<keyword evidence="5 7" id="KW-1133">Transmembrane helix</keyword>
<evidence type="ECO:0000256" key="6">
    <source>
        <dbReference type="ARBA" id="ARBA00023136"/>
    </source>
</evidence>
<dbReference type="InterPro" id="IPR045621">
    <property type="entry name" value="BPD_transp_1_N"/>
</dbReference>
<feature type="transmembrane region" description="Helical" evidence="7">
    <location>
        <begin position="271"/>
        <end position="294"/>
    </location>
</feature>
<dbReference type="OrthoDB" id="9807402at2"/>
<dbReference type="STRING" id="670155.SAMN04488001_2779"/>
<dbReference type="Gene3D" id="1.10.3720.10">
    <property type="entry name" value="MetI-like"/>
    <property type="match status" value="1"/>
</dbReference>
<name>A0A1H3A9P4_9RHOB</name>
<evidence type="ECO:0000256" key="4">
    <source>
        <dbReference type="ARBA" id="ARBA00022692"/>
    </source>
</evidence>
<evidence type="ECO:0000256" key="7">
    <source>
        <dbReference type="RuleBase" id="RU363032"/>
    </source>
</evidence>
<evidence type="ECO:0000256" key="3">
    <source>
        <dbReference type="ARBA" id="ARBA00022475"/>
    </source>
</evidence>
<dbReference type="InterPro" id="IPR035906">
    <property type="entry name" value="MetI-like_sf"/>
</dbReference>
<feature type="domain" description="ABC transmembrane type-1" evidence="8">
    <location>
        <begin position="93"/>
        <end position="290"/>
    </location>
</feature>
<evidence type="ECO:0000259" key="8">
    <source>
        <dbReference type="PROSITE" id="PS50928"/>
    </source>
</evidence>
<dbReference type="Pfam" id="PF19300">
    <property type="entry name" value="BPD_transp_1_N"/>
    <property type="match status" value="1"/>
</dbReference>
<comment type="similarity">
    <text evidence="7">Belongs to the binding-protein-dependent transport system permease family.</text>
</comment>